<dbReference type="InterPro" id="IPR012341">
    <property type="entry name" value="6hp_glycosidase-like_sf"/>
</dbReference>
<gene>
    <name evidence="5" type="ORF">EV214_13234</name>
</gene>
<dbReference type="Proteomes" id="UP000294919">
    <property type="component" value="Unassembled WGS sequence"/>
</dbReference>
<protein>
    <submittedName>
        <fullName evidence="5">Glycosyl hydrolase family 8</fullName>
    </submittedName>
</protein>
<organism evidence="5 6">
    <name type="scientific">Marinisporobacter balticus</name>
    <dbReference type="NCBI Taxonomy" id="2018667"/>
    <lineage>
        <taxon>Bacteria</taxon>
        <taxon>Bacillati</taxon>
        <taxon>Bacillota</taxon>
        <taxon>Clostridia</taxon>
        <taxon>Peptostreptococcales</taxon>
        <taxon>Thermotaleaceae</taxon>
        <taxon>Marinisporobacter</taxon>
    </lineage>
</organism>
<keyword evidence="3" id="KW-0326">Glycosidase</keyword>
<feature type="transmembrane region" description="Helical" evidence="4">
    <location>
        <begin position="6"/>
        <end position="23"/>
    </location>
</feature>
<proteinExistence type="inferred from homology"/>
<evidence type="ECO:0000256" key="3">
    <source>
        <dbReference type="ARBA" id="ARBA00023295"/>
    </source>
</evidence>
<dbReference type="EMBL" id="SLWV01000032">
    <property type="protein sequence ID" value="TCO69368.1"/>
    <property type="molecule type" value="Genomic_DNA"/>
</dbReference>
<dbReference type="AlphaFoldDB" id="A0A4R2KHA1"/>
<dbReference type="InterPro" id="IPR002037">
    <property type="entry name" value="Glyco_hydro_8"/>
</dbReference>
<keyword evidence="2 5" id="KW-0378">Hydrolase</keyword>
<dbReference type="Gene3D" id="1.50.10.10">
    <property type="match status" value="1"/>
</dbReference>
<evidence type="ECO:0000256" key="2">
    <source>
        <dbReference type="ARBA" id="ARBA00022801"/>
    </source>
</evidence>
<keyword evidence="4" id="KW-1133">Transmembrane helix</keyword>
<evidence type="ECO:0000256" key="4">
    <source>
        <dbReference type="SAM" id="Phobius"/>
    </source>
</evidence>
<evidence type="ECO:0000256" key="1">
    <source>
        <dbReference type="ARBA" id="ARBA00009209"/>
    </source>
</evidence>
<dbReference type="SUPFAM" id="SSF48208">
    <property type="entry name" value="Six-hairpin glycosidases"/>
    <property type="match status" value="1"/>
</dbReference>
<keyword evidence="4" id="KW-0472">Membrane</keyword>
<dbReference type="GO" id="GO:0004553">
    <property type="term" value="F:hydrolase activity, hydrolyzing O-glycosyl compounds"/>
    <property type="evidence" value="ECO:0007669"/>
    <property type="project" value="InterPro"/>
</dbReference>
<dbReference type="Pfam" id="PF01270">
    <property type="entry name" value="Glyco_hydro_8"/>
    <property type="match status" value="1"/>
</dbReference>
<dbReference type="InterPro" id="IPR008928">
    <property type="entry name" value="6-hairpin_glycosidase_sf"/>
</dbReference>
<sequence length="379" mass="44587">MIKKQWLIFIVLVFIFTIIYAIGSQITLSLKPKNYSVSIENIPAREKKALEFITQRISGTELSVYTNYINRKSNEEVVATGKDILSESQGLLLLYLLNRDKKEYFDVCLDWTVNNLYLDNGIFAWMKTKSSQIKNTNALIDDLRIVRALILANKKWENKKYLKYIQKSSKALLTYNVKDNMHLDFYDNGFKSKSNIITISYLDLYTMKELTNVDFKWNKVYENSYELVKNSKIKGTGLYKFQYNLDQHIYTTSNEISLIQSIYTMVHLAEIGEYDIEGINWIWDEYEKYGKIFATYSYETYEPMSDIESTALYALIARLFYLKGEYHKAERILNECEKFQVMNSNSEIYGGFGNEYNKEIYSFDNLQYILSSSIIHKKN</sequence>
<name>A0A4R2KHA1_9FIRM</name>
<evidence type="ECO:0000313" key="6">
    <source>
        <dbReference type="Proteomes" id="UP000294919"/>
    </source>
</evidence>
<reference evidence="5 6" key="1">
    <citation type="submission" date="2019-03" db="EMBL/GenBank/DDBJ databases">
        <title>Genomic Encyclopedia of Type Strains, Phase IV (KMG-IV): sequencing the most valuable type-strain genomes for metagenomic binning, comparative biology and taxonomic classification.</title>
        <authorList>
            <person name="Goeker M."/>
        </authorList>
    </citation>
    <scope>NUCLEOTIDE SEQUENCE [LARGE SCALE GENOMIC DNA]</scope>
    <source>
        <strain evidence="5 6">DSM 102940</strain>
    </source>
</reference>
<dbReference type="GO" id="GO:0005975">
    <property type="term" value="P:carbohydrate metabolic process"/>
    <property type="evidence" value="ECO:0007669"/>
    <property type="project" value="InterPro"/>
</dbReference>
<comment type="caution">
    <text evidence="5">The sequence shown here is derived from an EMBL/GenBank/DDBJ whole genome shotgun (WGS) entry which is preliminary data.</text>
</comment>
<keyword evidence="4" id="KW-0812">Transmembrane</keyword>
<comment type="similarity">
    <text evidence="1">Belongs to the glycosyl hydrolase 8 (cellulase D) family.</text>
</comment>
<accession>A0A4R2KHA1</accession>
<keyword evidence="6" id="KW-1185">Reference proteome</keyword>
<evidence type="ECO:0000313" key="5">
    <source>
        <dbReference type="EMBL" id="TCO69368.1"/>
    </source>
</evidence>
<dbReference type="RefSeq" id="WP_165916427.1">
    <property type="nucleotide sequence ID" value="NZ_SLWV01000032.1"/>
</dbReference>